<keyword evidence="2" id="KW-1185">Reference proteome</keyword>
<sequence>MGLDEDAKRAVRAVKRGCSGDLFGLCGILVWPIWACDCSPFARLKSPNYKTGRFFQWSGVDLPLWLELFGRCVFVDIIRNDATFCGAPFPLFHIGV</sequence>
<name>E6KA01_9BACT</name>
<evidence type="ECO:0000313" key="1">
    <source>
        <dbReference type="EMBL" id="EFU29569.1"/>
    </source>
</evidence>
<dbReference type="STRING" id="873513.HMPREF6485_2437"/>
<organism evidence="1 2">
    <name type="scientific">Segatella buccae ATCC 33574</name>
    <dbReference type="NCBI Taxonomy" id="873513"/>
    <lineage>
        <taxon>Bacteria</taxon>
        <taxon>Pseudomonadati</taxon>
        <taxon>Bacteroidota</taxon>
        <taxon>Bacteroidia</taxon>
        <taxon>Bacteroidales</taxon>
        <taxon>Prevotellaceae</taxon>
        <taxon>Segatella</taxon>
    </lineage>
</organism>
<proteinExistence type="predicted"/>
<gene>
    <name evidence="1" type="ORF">HMPREF6485_2437</name>
</gene>
<comment type="caution">
    <text evidence="1">The sequence shown here is derived from an EMBL/GenBank/DDBJ whole genome shotgun (WGS) entry which is preliminary data.</text>
</comment>
<dbReference type="Proteomes" id="UP000003112">
    <property type="component" value="Unassembled WGS sequence"/>
</dbReference>
<dbReference type="HOGENOM" id="CLU_2357363_0_0_10"/>
<dbReference type="AlphaFoldDB" id="E6KA01"/>
<reference evidence="1 2" key="1">
    <citation type="submission" date="2010-10" db="EMBL/GenBank/DDBJ databases">
        <authorList>
            <person name="Muzny D."/>
            <person name="Qin X."/>
            <person name="Deng J."/>
            <person name="Jiang H."/>
            <person name="Liu Y."/>
            <person name="Qu J."/>
            <person name="Song X.-Z."/>
            <person name="Zhang L."/>
            <person name="Thornton R."/>
            <person name="Coyle M."/>
            <person name="Francisco L."/>
            <person name="Jackson L."/>
            <person name="Javaid M."/>
            <person name="Korchina V."/>
            <person name="Kovar C."/>
            <person name="Mata R."/>
            <person name="Mathew T."/>
            <person name="Ngo R."/>
            <person name="Nguyen L."/>
            <person name="Nguyen N."/>
            <person name="Okwuonu G."/>
            <person name="Ongeri F."/>
            <person name="Pham C."/>
            <person name="Simmons D."/>
            <person name="Wilczek-Boney K."/>
            <person name="Hale W."/>
            <person name="Jakkamsetti A."/>
            <person name="Pham P."/>
            <person name="Ruth R."/>
            <person name="San Lucas F."/>
            <person name="Warren J."/>
            <person name="Zhang J."/>
            <person name="Zhao Z."/>
            <person name="Zhou C."/>
            <person name="Zhu D."/>
            <person name="Lee S."/>
            <person name="Bess C."/>
            <person name="Blankenburg K."/>
            <person name="Forbes L."/>
            <person name="Fu Q."/>
            <person name="Gubbala S."/>
            <person name="Hirani K."/>
            <person name="Jayaseelan J.C."/>
            <person name="Lara F."/>
            <person name="Munidasa M."/>
            <person name="Palculict T."/>
            <person name="Patil S."/>
            <person name="Pu L.-L."/>
            <person name="Saada N."/>
            <person name="Tang L."/>
            <person name="Weissenberger G."/>
            <person name="Zhu Y."/>
            <person name="Hemphill L."/>
            <person name="Shang Y."/>
            <person name="Youmans B."/>
            <person name="Ayvaz T."/>
            <person name="Ross M."/>
            <person name="Santibanez J."/>
            <person name="Aqrawi P."/>
            <person name="Gross S."/>
            <person name="Joshi V."/>
            <person name="Fowler G."/>
            <person name="Nazareth L."/>
            <person name="Reid J."/>
            <person name="Worley K."/>
            <person name="Petrosino J."/>
            <person name="Highlander S."/>
            <person name="Gibbs R."/>
        </authorList>
    </citation>
    <scope>NUCLEOTIDE SEQUENCE [LARGE SCALE GENOMIC DNA]</scope>
    <source>
        <strain evidence="1 2">ATCC 33574</strain>
    </source>
</reference>
<protein>
    <submittedName>
        <fullName evidence="1">Uncharacterized protein</fullName>
    </submittedName>
</protein>
<evidence type="ECO:0000313" key="2">
    <source>
        <dbReference type="Proteomes" id="UP000003112"/>
    </source>
</evidence>
<accession>E6KA01</accession>
<dbReference type="EMBL" id="AEPD01000043">
    <property type="protein sequence ID" value="EFU29569.1"/>
    <property type="molecule type" value="Genomic_DNA"/>
</dbReference>